<protein>
    <recommendedName>
        <fullName evidence="4">Secreted protein</fullName>
    </recommendedName>
</protein>
<evidence type="ECO:0000313" key="3">
    <source>
        <dbReference type="Proteomes" id="UP000006591"/>
    </source>
</evidence>
<evidence type="ECO:0000313" key="2">
    <source>
        <dbReference type="EnsemblPlants" id="ONIVA10G09160.1"/>
    </source>
</evidence>
<feature type="signal peptide" evidence="1">
    <location>
        <begin position="1"/>
        <end position="21"/>
    </location>
</feature>
<reference evidence="2" key="2">
    <citation type="submission" date="2018-04" db="EMBL/GenBank/DDBJ databases">
        <title>OnivRS2 (Oryza nivara Reference Sequence Version 2).</title>
        <authorList>
            <person name="Zhang J."/>
            <person name="Kudrna D."/>
            <person name="Lee S."/>
            <person name="Talag J."/>
            <person name="Rajasekar S."/>
            <person name="Welchert J."/>
            <person name="Hsing Y.-I."/>
            <person name="Wing R.A."/>
        </authorList>
    </citation>
    <scope>NUCLEOTIDE SEQUENCE [LARGE SCALE GENOMIC DNA]</scope>
</reference>
<accession>A0A0E0IS08</accession>
<organism evidence="2">
    <name type="scientific">Oryza nivara</name>
    <name type="common">Indian wild rice</name>
    <name type="synonym">Oryza sativa f. spontanea</name>
    <dbReference type="NCBI Taxonomy" id="4536"/>
    <lineage>
        <taxon>Eukaryota</taxon>
        <taxon>Viridiplantae</taxon>
        <taxon>Streptophyta</taxon>
        <taxon>Embryophyta</taxon>
        <taxon>Tracheophyta</taxon>
        <taxon>Spermatophyta</taxon>
        <taxon>Magnoliopsida</taxon>
        <taxon>Liliopsida</taxon>
        <taxon>Poales</taxon>
        <taxon>Poaceae</taxon>
        <taxon>BOP clade</taxon>
        <taxon>Oryzoideae</taxon>
        <taxon>Oryzeae</taxon>
        <taxon>Oryzinae</taxon>
        <taxon>Oryza</taxon>
    </lineage>
</organism>
<keyword evidence="3" id="KW-1185">Reference proteome</keyword>
<dbReference type="AlphaFoldDB" id="A0A0E0IS08"/>
<feature type="chain" id="PRO_5002363070" description="Secreted protein" evidence="1">
    <location>
        <begin position="22"/>
        <end position="76"/>
    </location>
</feature>
<dbReference type="Gramene" id="ONIVA10G09160.1">
    <property type="protein sequence ID" value="ONIVA10G09160.1"/>
    <property type="gene ID" value="ONIVA10G09160"/>
</dbReference>
<name>A0A0E0IS08_ORYNI</name>
<dbReference type="Proteomes" id="UP000006591">
    <property type="component" value="Chromosome 10"/>
</dbReference>
<sequence>MHMRFLLQLFWCFKMLYVLVILEPRGQKLFCIEKIIPHSHLLFIQENILCIFREPYVIHKFNFMSIVRESICLNQN</sequence>
<evidence type="ECO:0000256" key="1">
    <source>
        <dbReference type="SAM" id="SignalP"/>
    </source>
</evidence>
<dbReference type="EnsemblPlants" id="ONIVA10G09160.1">
    <property type="protein sequence ID" value="ONIVA10G09160.1"/>
    <property type="gene ID" value="ONIVA10G09160"/>
</dbReference>
<reference evidence="2" key="1">
    <citation type="submission" date="2015-04" db="UniProtKB">
        <authorList>
            <consortium name="EnsemblPlants"/>
        </authorList>
    </citation>
    <scope>IDENTIFICATION</scope>
    <source>
        <strain evidence="2">SL10</strain>
    </source>
</reference>
<proteinExistence type="predicted"/>
<keyword evidence="1" id="KW-0732">Signal</keyword>
<dbReference type="HOGENOM" id="CLU_2658721_0_0_1"/>
<evidence type="ECO:0008006" key="4">
    <source>
        <dbReference type="Google" id="ProtNLM"/>
    </source>
</evidence>